<dbReference type="InterPro" id="IPR011009">
    <property type="entry name" value="Kinase-like_dom_sf"/>
</dbReference>
<feature type="domain" description="Protein kinase" evidence="2">
    <location>
        <begin position="1"/>
        <end position="226"/>
    </location>
</feature>
<dbReference type="OrthoDB" id="2337988at2759"/>
<evidence type="ECO:0000313" key="3">
    <source>
        <dbReference type="EMBL" id="RIB02283.1"/>
    </source>
</evidence>
<gene>
    <name evidence="3" type="ORF">C2G38_2125579</name>
</gene>
<feature type="compositionally biased region" description="Low complexity" evidence="1">
    <location>
        <begin position="260"/>
        <end position="273"/>
    </location>
</feature>
<name>A0A397U4D4_9GLOM</name>
<dbReference type="Proteomes" id="UP000266673">
    <property type="component" value="Unassembled WGS sequence"/>
</dbReference>
<keyword evidence="4" id="KW-1185">Reference proteome</keyword>
<evidence type="ECO:0000256" key="1">
    <source>
        <dbReference type="SAM" id="MobiDB-lite"/>
    </source>
</evidence>
<protein>
    <submittedName>
        <fullName evidence="3">Kinase-like domain-containing protein</fullName>
    </submittedName>
</protein>
<feature type="region of interest" description="Disordered" evidence="1">
    <location>
        <begin position="237"/>
        <end position="288"/>
    </location>
</feature>
<dbReference type="InterPro" id="IPR001245">
    <property type="entry name" value="Ser-Thr/Tyr_kinase_cat_dom"/>
</dbReference>
<dbReference type="AlphaFoldDB" id="A0A397U4D4"/>
<comment type="caution">
    <text evidence="3">The sequence shown here is derived from an EMBL/GenBank/DDBJ whole genome shotgun (WGS) entry which is preliminary data.</text>
</comment>
<evidence type="ECO:0000259" key="2">
    <source>
        <dbReference type="PROSITE" id="PS50011"/>
    </source>
</evidence>
<dbReference type="EMBL" id="QKWP01002748">
    <property type="protein sequence ID" value="RIB02283.1"/>
    <property type="molecule type" value="Genomic_DNA"/>
</dbReference>
<dbReference type="STRING" id="44941.A0A397U4D4"/>
<dbReference type="SMART" id="SM00220">
    <property type="entry name" value="S_TKc"/>
    <property type="match status" value="1"/>
</dbReference>
<feature type="compositionally biased region" description="Basic and acidic residues" evidence="1">
    <location>
        <begin position="274"/>
        <end position="288"/>
    </location>
</feature>
<dbReference type="InterPro" id="IPR008266">
    <property type="entry name" value="Tyr_kinase_AS"/>
</dbReference>
<sequence>CPCKIIGPNELTEPYVPSKKKPPIKKFYGTIEIECKQMHLAILEQLDSPYIHRFYDICRGLVFLHSVNILHHDIRCENVLVSTHNLDPKLGNFRYARTVEGAEINLSHLATIIICWMAPELLINYVEKRYDENLGILIWELCYEKLSYKDWDFKKISEHVLRGEREKLPYRKFYNQNDVKIQKEFIEIIKKTWQPVPEDRITITKLYFKLEKLAAEYPISPAEPILLTKGTLDLEGENADTSSPDLMDLEKNEDGNLECSSYGDDSNNDSNNNSKKDIKGKNLKLENP</sequence>
<evidence type="ECO:0000313" key="4">
    <source>
        <dbReference type="Proteomes" id="UP000266673"/>
    </source>
</evidence>
<dbReference type="PROSITE" id="PS50011">
    <property type="entry name" value="PROTEIN_KINASE_DOM"/>
    <property type="match status" value="1"/>
</dbReference>
<keyword evidence="3" id="KW-0418">Kinase</keyword>
<feature type="non-terminal residue" evidence="3">
    <location>
        <position position="1"/>
    </location>
</feature>
<dbReference type="InterPro" id="IPR000719">
    <property type="entry name" value="Prot_kinase_dom"/>
</dbReference>
<dbReference type="PROSITE" id="PS00109">
    <property type="entry name" value="PROTEIN_KINASE_TYR"/>
    <property type="match status" value="1"/>
</dbReference>
<dbReference type="PANTHER" id="PTHR45756">
    <property type="entry name" value="PALMITOYLTRANSFERASE"/>
    <property type="match status" value="1"/>
</dbReference>
<dbReference type="GO" id="GO:0005524">
    <property type="term" value="F:ATP binding"/>
    <property type="evidence" value="ECO:0007669"/>
    <property type="project" value="InterPro"/>
</dbReference>
<dbReference type="GO" id="GO:0004672">
    <property type="term" value="F:protein kinase activity"/>
    <property type="evidence" value="ECO:0007669"/>
    <property type="project" value="InterPro"/>
</dbReference>
<dbReference type="Pfam" id="PF07714">
    <property type="entry name" value="PK_Tyr_Ser-Thr"/>
    <property type="match status" value="1"/>
</dbReference>
<dbReference type="SUPFAM" id="SSF56112">
    <property type="entry name" value="Protein kinase-like (PK-like)"/>
    <property type="match status" value="1"/>
</dbReference>
<proteinExistence type="predicted"/>
<accession>A0A397U4D4</accession>
<dbReference type="PANTHER" id="PTHR45756:SF1">
    <property type="entry name" value="PROTEIN KINASE DOMAIN CONTAINING PROTEIN"/>
    <property type="match status" value="1"/>
</dbReference>
<reference evidence="3 4" key="1">
    <citation type="submission" date="2018-06" db="EMBL/GenBank/DDBJ databases">
        <title>Comparative genomics reveals the genomic features of Rhizophagus irregularis, R. cerebriforme, R. diaphanum and Gigaspora rosea, and their symbiotic lifestyle signature.</title>
        <authorList>
            <person name="Morin E."/>
            <person name="San Clemente H."/>
            <person name="Chen E.C.H."/>
            <person name="De La Providencia I."/>
            <person name="Hainaut M."/>
            <person name="Kuo A."/>
            <person name="Kohler A."/>
            <person name="Murat C."/>
            <person name="Tang N."/>
            <person name="Roy S."/>
            <person name="Loubradou J."/>
            <person name="Henrissat B."/>
            <person name="Grigoriev I.V."/>
            <person name="Corradi N."/>
            <person name="Roux C."/>
            <person name="Martin F.M."/>
        </authorList>
    </citation>
    <scope>NUCLEOTIDE SEQUENCE [LARGE SCALE GENOMIC DNA]</scope>
    <source>
        <strain evidence="3 4">DAOM 194757</strain>
    </source>
</reference>
<dbReference type="InterPro" id="IPR053215">
    <property type="entry name" value="TKL_Ser/Thr_kinase"/>
</dbReference>
<keyword evidence="3" id="KW-0808">Transferase</keyword>
<organism evidence="3 4">
    <name type="scientific">Gigaspora rosea</name>
    <dbReference type="NCBI Taxonomy" id="44941"/>
    <lineage>
        <taxon>Eukaryota</taxon>
        <taxon>Fungi</taxon>
        <taxon>Fungi incertae sedis</taxon>
        <taxon>Mucoromycota</taxon>
        <taxon>Glomeromycotina</taxon>
        <taxon>Glomeromycetes</taxon>
        <taxon>Diversisporales</taxon>
        <taxon>Gigasporaceae</taxon>
        <taxon>Gigaspora</taxon>
    </lineage>
</organism>
<dbReference type="Gene3D" id="1.10.510.10">
    <property type="entry name" value="Transferase(Phosphotransferase) domain 1"/>
    <property type="match status" value="1"/>
</dbReference>